<proteinExistence type="predicted"/>
<sequence>MADIIHLPVPVPDEGRTKDAKTDILESLVQVSRGLRQIQGRIAESDLDDSEKLAASQAILAAVRELQ</sequence>
<dbReference type="AlphaFoldDB" id="A0A0H1RCS7"/>
<evidence type="ECO:0000313" key="2">
    <source>
        <dbReference type="Proteomes" id="UP000035489"/>
    </source>
</evidence>
<dbReference type="EMBL" id="LCYG01000023">
    <property type="protein sequence ID" value="KLK93008.1"/>
    <property type="molecule type" value="Genomic_DNA"/>
</dbReference>
<dbReference type="Proteomes" id="UP000035489">
    <property type="component" value="Unassembled WGS sequence"/>
</dbReference>
<accession>A0A0H1RCS7</accession>
<dbReference type="RefSeq" id="WP_047188980.1">
    <property type="nucleotide sequence ID" value="NZ_LCYG01000023.1"/>
</dbReference>
<dbReference type="PATRIC" id="fig|1225564.3.peg.2760"/>
<comment type="caution">
    <text evidence="1">The sequence shown here is derived from an EMBL/GenBank/DDBJ whole genome shotgun (WGS) entry which is preliminary data.</text>
</comment>
<evidence type="ECO:0000313" key="1">
    <source>
        <dbReference type="EMBL" id="KLK93008.1"/>
    </source>
</evidence>
<gene>
    <name evidence="1" type="ORF">AA309_10515</name>
</gene>
<organism evidence="1 2">
    <name type="scientific">Microvirga vignae</name>
    <dbReference type="NCBI Taxonomy" id="1225564"/>
    <lineage>
        <taxon>Bacteria</taxon>
        <taxon>Pseudomonadati</taxon>
        <taxon>Pseudomonadota</taxon>
        <taxon>Alphaproteobacteria</taxon>
        <taxon>Hyphomicrobiales</taxon>
        <taxon>Methylobacteriaceae</taxon>
        <taxon>Microvirga</taxon>
    </lineage>
</organism>
<name>A0A0H1RCS7_9HYPH</name>
<keyword evidence="2" id="KW-1185">Reference proteome</keyword>
<reference evidence="1 2" key="1">
    <citation type="submission" date="2015-05" db="EMBL/GenBank/DDBJ databases">
        <title>Draft genome sequence of Microvirga vignae strain BR3299, a novel nitrogen fixing bacteria isolated from Brazil semi-aired region.</title>
        <authorList>
            <person name="Zilli J.E."/>
            <person name="Passos S.R."/>
            <person name="Leite J."/>
            <person name="Baldani J.I."/>
            <person name="Xavier G.R."/>
            <person name="Rumjaneck N.G."/>
            <person name="Simoes-Araujo J.L."/>
        </authorList>
    </citation>
    <scope>NUCLEOTIDE SEQUENCE [LARGE SCALE GENOMIC DNA]</scope>
    <source>
        <strain evidence="1 2">BR3299</strain>
    </source>
</reference>
<protein>
    <submittedName>
        <fullName evidence="1">Uncharacterized protein</fullName>
    </submittedName>
</protein>